<feature type="compositionally biased region" description="Polar residues" evidence="1">
    <location>
        <begin position="93"/>
        <end position="102"/>
    </location>
</feature>
<evidence type="ECO:0000256" key="1">
    <source>
        <dbReference type="SAM" id="MobiDB-lite"/>
    </source>
</evidence>
<feature type="compositionally biased region" description="Polar residues" evidence="1">
    <location>
        <begin position="113"/>
        <end position="126"/>
    </location>
</feature>
<dbReference type="Proteomes" id="UP000828390">
    <property type="component" value="Unassembled WGS sequence"/>
</dbReference>
<gene>
    <name evidence="2" type="ORF">DPMN_144171</name>
</gene>
<reference evidence="2" key="2">
    <citation type="submission" date="2020-11" db="EMBL/GenBank/DDBJ databases">
        <authorList>
            <person name="McCartney M.A."/>
            <person name="Auch B."/>
            <person name="Kono T."/>
            <person name="Mallez S."/>
            <person name="Becker A."/>
            <person name="Gohl D.M."/>
            <person name="Silverstein K.A.T."/>
            <person name="Koren S."/>
            <person name="Bechman K.B."/>
            <person name="Herman A."/>
            <person name="Abrahante J.E."/>
            <person name="Garbe J."/>
        </authorList>
    </citation>
    <scope>NUCLEOTIDE SEQUENCE</scope>
    <source>
        <strain evidence="2">Duluth1</strain>
        <tissue evidence="2">Whole animal</tissue>
    </source>
</reference>
<evidence type="ECO:0000313" key="3">
    <source>
        <dbReference type="Proteomes" id="UP000828390"/>
    </source>
</evidence>
<comment type="caution">
    <text evidence="2">The sequence shown here is derived from an EMBL/GenBank/DDBJ whole genome shotgun (WGS) entry which is preliminary data.</text>
</comment>
<feature type="region of interest" description="Disordered" evidence="1">
    <location>
        <begin position="148"/>
        <end position="167"/>
    </location>
</feature>
<sequence>MGIANIINDSVTKAMRKIRKQKTGCTSGNRDLLEPKHRKLTGVKKFLADKVKIKQSRRKFENPFKHVKLTDERLVNEIYTVKVNEHIYQTKSNRPTQSNANCNWHDEPRDDVTSSIKMSDSGSETPTLFVMTPGRRQLYSDRVIRTDRRQSTRCSQAADSDGKRQRAYSFSARLGRNENSRMTLVDSTNNQEDIRESAPKCRRRYIFCCQ</sequence>
<dbReference type="AlphaFoldDB" id="A0A9D4JNX7"/>
<proteinExistence type="predicted"/>
<evidence type="ECO:0000313" key="2">
    <source>
        <dbReference type="EMBL" id="KAH3815643.1"/>
    </source>
</evidence>
<reference evidence="2" key="1">
    <citation type="journal article" date="2019" name="bioRxiv">
        <title>The Genome of the Zebra Mussel, Dreissena polymorpha: A Resource for Invasive Species Research.</title>
        <authorList>
            <person name="McCartney M.A."/>
            <person name="Auch B."/>
            <person name="Kono T."/>
            <person name="Mallez S."/>
            <person name="Zhang Y."/>
            <person name="Obille A."/>
            <person name="Becker A."/>
            <person name="Abrahante J.E."/>
            <person name="Garbe J."/>
            <person name="Badalamenti J.P."/>
            <person name="Herman A."/>
            <person name="Mangelson H."/>
            <person name="Liachko I."/>
            <person name="Sullivan S."/>
            <person name="Sone E.D."/>
            <person name="Koren S."/>
            <person name="Silverstein K.A.T."/>
            <person name="Beckman K.B."/>
            <person name="Gohl D.M."/>
        </authorList>
    </citation>
    <scope>NUCLEOTIDE SEQUENCE</scope>
    <source>
        <strain evidence="2">Duluth1</strain>
        <tissue evidence="2">Whole animal</tissue>
    </source>
</reference>
<protein>
    <submittedName>
        <fullName evidence="2">Uncharacterized protein</fullName>
    </submittedName>
</protein>
<keyword evidence="3" id="KW-1185">Reference proteome</keyword>
<name>A0A9D4JNX7_DREPO</name>
<dbReference type="EMBL" id="JAIWYP010000006">
    <property type="protein sequence ID" value="KAH3815643.1"/>
    <property type="molecule type" value="Genomic_DNA"/>
</dbReference>
<accession>A0A9D4JNX7</accession>
<organism evidence="2 3">
    <name type="scientific">Dreissena polymorpha</name>
    <name type="common">Zebra mussel</name>
    <name type="synonym">Mytilus polymorpha</name>
    <dbReference type="NCBI Taxonomy" id="45954"/>
    <lineage>
        <taxon>Eukaryota</taxon>
        <taxon>Metazoa</taxon>
        <taxon>Spiralia</taxon>
        <taxon>Lophotrochozoa</taxon>
        <taxon>Mollusca</taxon>
        <taxon>Bivalvia</taxon>
        <taxon>Autobranchia</taxon>
        <taxon>Heteroconchia</taxon>
        <taxon>Euheterodonta</taxon>
        <taxon>Imparidentia</taxon>
        <taxon>Neoheterodontei</taxon>
        <taxon>Myida</taxon>
        <taxon>Dreissenoidea</taxon>
        <taxon>Dreissenidae</taxon>
        <taxon>Dreissena</taxon>
    </lineage>
</organism>
<feature type="region of interest" description="Disordered" evidence="1">
    <location>
        <begin position="93"/>
        <end position="126"/>
    </location>
</feature>